<name>A0A517RPJ1_9PLAN</name>
<protein>
    <recommendedName>
        <fullName evidence="3">FHA domain-containing protein</fullName>
    </recommendedName>
</protein>
<evidence type="ECO:0000313" key="1">
    <source>
        <dbReference type="EMBL" id="QDT45742.1"/>
    </source>
</evidence>
<evidence type="ECO:0008006" key="3">
    <source>
        <dbReference type="Google" id="ProtNLM"/>
    </source>
</evidence>
<sequence length="223" mass="24121">MGFFTSSSKNSQQAPAANSAAGSSYLLWIDGVGTYLVYLSETMRIGGPGEPGTIGGLRSAWADLSLLANLSRHHASIVRSGESYYLEAKAPVFCDQRAVNDRVLLTDQAAIRLNTDTVITFRQPTVLSATACLELTSYHQPQQRLDGIILMAETCLLGSSGENHVVCHNWSGTVILYRQGDQILCRSKLEIFNNGEPASEGAVLTPGSLVSGPELRFRWEVVS</sequence>
<dbReference type="KEGG" id="gaz:Pan241w_58700"/>
<dbReference type="Proteomes" id="UP000317171">
    <property type="component" value="Chromosome"/>
</dbReference>
<organism evidence="1 2">
    <name type="scientific">Gimesia alba</name>
    <dbReference type="NCBI Taxonomy" id="2527973"/>
    <lineage>
        <taxon>Bacteria</taxon>
        <taxon>Pseudomonadati</taxon>
        <taxon>Planctomycetota</taxon>
        <taxon>Planctomycetia</taxon>
        <taxon>Planctomycetales</taxon>
        <taxon>Planctomycetaceae</taxon>
        <taxon>Gimesia</taxon>
    </lineage>
</organism>
<dbReference type="RefSeq" id="WP_145222669.1">
    <property type="nucleotide sequence ID" value="NZ_CP036269.1"/>
</dbReference>
<dbReference type="OrthoDB" id="260494at2"/>
<evidence type="ECO:0000313" key="2">
    <source>
        <dbReference type="Proteomes" id="UP000317171"/>
    </source>
</evidence>
<dbReference type="SUPFAM" id="SSF49879">
    <property type="entry name" value="SMAD/FHA domain"/>
    <property type="match status" value="1"/>
</dbReference>
<dbReference type="InterPro" id="IPR008984">
    <property type="entry name" value="SMAD_FHA_dom_sf"/>
</dbReference>
<dbReference type="CDD" id="cd00060">
    <property type="entry name" value="FHA"/>
    <property type="match status" value="1"/>
</dbReference>
<dbReference type="EMBL" id="CP036269">
    <property type="protein sequence ID" value="QDT45742.1"/>
    <property type="molecule type" value="Genomic_DNA"/>
</dbReference>
<keyword evidence="2" id="KW-1185">Reference proteome</keyword>
<dbReference type="AlphaFoldDB" id="A0A517RPJ1"/>
<reference evidence="1 2" key="1">
    <citation type="submission" date="2019-02" db="EMBL/GenBank/DDBJ databases">
        <title>Deep-cultivation of Planctomycetes and their phenomic and genomic characterization uncovers novel biology.</title>
        <authorList>
            <person name="Wiegand S."/>
            <person name="Jogler M."/>
            <person name="Boedeker C."/>
            <person name="Pinto D."/>
            <person name="Vollmers J."/>
            <person name="Rivas-Marin E."/>
            <person name="Kohn T."/>
            <person name="Peeters S.H."/>
            <person name="Heuer A."/>
            <person name="Rast P."/>
            <person name="Oberbeckmann S."/>
            <person name="Bunk B."/>
            <person name="Jeske O."/>
            <person name="Meyerdierks A."/>
            <person name="Storesund J.E."/>
            <person name="Kallscheuer N."/>
            <person name="Luecker S."/>
            <person name="Lage O.M."/>
            <person name="Pohl T."/>
            <person name="Merkel B.J."/>
            <person name="Hornburger P."/>
            <person name="Mueller R.-W."/>
            <person name="Bruemmer F."/>
            <person name="Labrenz M."/>
            <person name="Spormann A.M."/>
            <person name="Op den Camp H."/>
            <person name="Overmann J."/>
            <person name="Amann R."/>
            <person name="Jetten M.S.M."/>
            <person name="Mascher T."/>
            <person name="Medema M.H."/>
            <person name="Devos D.P."/>
            <person name="Kaster A.-K."/>
            <person name="Ovreas L."/>
            <person name="Rohde M."/>
            <person name="Galperin M.Y."/>
            <person name="Jogler C."/>
        </authorList>
    </citation>
    <scope>NUCLEOTIDE SEQUENCE [LARGE SCALE GENOMIC DNA]</scope>
    <source>
        <strain evidence="1 2">Pan241w</strain>
    </source>
</reference>
<gene>
    <name evidence="1" type="ORF">Pan241w_58700</name>
</gene>
<proteinExistence type="predicted"/>
<accession>A0A517RPJ1</accession>